<keyword evidence="1" id="KW-0812">Transmembrane</keyword>
<evidence type="ECO:0000256" key="1">
    <source>
        <dbReference type="SAM" id="Phobius"/>
    </source>
</evidence>
<dbReference type="PATRIC" id="fig|264459.3.peg.3433"/>
<evidence type="ECO:0000313" key="3">
    <source>
        <dbReference type="Proteomes" id="UP000050384"/>
    </source>
</evidence>
<evidence type="ECO:0008006" key="4">
    <source>
        <dbReference type="Google" id="ProtNLM"/>
    </source>
</evidence>
<reference evidence="2 3" key="1">
    <citation type="submission" date="2015-09" db="EMBL/GenBank/DDBJ databases">
        <title>Genome announcement of multiple Pseudomonas syringae strains.</title>
        <authorList>
            <person name="Thakur S."/>
            <person name="Wang P.W."/>
            <person name="Gong Y."/>
            <person name="Weir B.S."/>
            <person name="Guttman D.S."/>
        </authorList>
    </citation>
    <scope>NUCLEOTIDE SEQUENCE [LARGE SCALE GENOMIC DNA]</scope>
    <source>
        <strain evidence="2 3">ICMP16929</strain>
    </source>
</reference>
<dbReference type="Proteomes" id="UP000050384">
    <property type="component" value="Unassembled WGS sequence"/>
</dbReference>
<gene>
    <name evidence="2" type="ORF">ALO94_01985</name>
</gene>
<keyword evidence="1" id="KW-0472">Membrane</keyword>
<comment type="caution">
    <text evidence="2">The sequence shown here is derived from an EMBL/GenBank/DDBJ whole genome shotgun (WGS) entry which is preliminary data.</text>
</comment>
<dbReference type="EMBL" id="LJRI01001036">
    <property type="protein sequence ID" value="KPY78496.1"/>
    <property type="molecule type" value="Genomic_DNA"/>
</dbReference>
<organism evidence="2 3">
    <name type="scientific">Pseudomonas syringae pv. spinaceae</name>
    <dbReference type="NCBI Taxonomy" id="264459"/>
    <lineage>
        <taxon>Bacteria</taxon>
        <taxon>Pseudomonadati</taxon>
        <taxon>Pseudomonadota</taxon>
        <taxon>Gammaproteobacteria</taxon>
        <taxon>Pseudomonadales</taxon>
        <taxon>Pseudomonadaceae</taxon>
        <taxon>Pseudomonas</taxon>
        <taxon>Pseudomonas syringae</taxon>
    </lineage>
</organism>
<feature type="transmembrane region" description="Helical" evidence="1">
    <location>
        <begin position="71"/>
        <end position="91"/>
    </location>
</feature>
<protein>
    <recommendedName>
        <fullName evidence="4">DUF485 domain-containing protein</fullName>
    </recommendedName>
</protein>
<evidence type="ECO:0000313" key="2">
    <source>
        <dbReference type="EMBL" id="KPY78496.1"/>
    </source>
</evidence>
<sequence>MSFIRSLIDSQILKFKEHSMSNVPLSSNPGRLKSLVFGLYFFALLMMALFPPFYLNVSGSSVLVLGIPLPIFYWILIAALMGLGLWVLYVVESLLGEIPEEGDAQ</sequence>
<dbReference type="AlphaFoldDB" id="A0A0N8T0Y6"/>
<feature type="transmembrane region" description="Helical" evidence="1">
    <location>
        <begin position="35"/>
        <end position="55"/>
    </location>
</feature>
<accession>A0A0N8T0Y6</accession>
<proteinExistence type="predicted"/>
<keyword evidence="1" id="KW-1133">Transmembrane helix</keyword>
<name>A0A0N8T0Y6_PSESX</name>